<dbReference type="EMBL" id="JAIVGD010000019">
    <property type="protein sequence ID" value="KAH0748340.1"/>
    <property type="molecule type" value="Genomic_DNA"/>
</dbReference>
<evidence type="ECO:0000259" key="1">
    <source>
        <dbReference type="Pfam" id="PF17921"/>
    </source>
</evidence>
<dbReference type="InterPro" id="IPR050951">
    <property type="entry name" value="Retrovirus_Pol_polyprotein"/>
</dbReference>
<name>A0ABQ7UFE6_SOLTU</name>
<dbReference type="PANTHER" id="PTHR37984">
    <property type="entry name" value="PROTEIN CBG26694"/>
    <property type="match status" value="1"/>
</dbReference>
<proteinExistence type="predicted"/>
<evidence type="ECO:0000313" key="2">
    <source>
        <dbReference type="EMBL" id="KAH0748340.1"/>
    </source>
</evidence>
<keyword evidence="3" id="KW-1185">Reference proteome</keyword>
<dbReference type="InterPro" id="IPR041588">
    <property type="entry name" value="Integrase_H2C2"/>
</dbReference>
<reference evidence="2 3" key="1">
    <citation type="journal article" date="2021" name="bioRxiv">
        <title>Chromosome-scale and haplotype-resolved genome assembly of a tetraploid potato cultivar.</title>
        <authorList>
            <person name="Sun H."/>
            <person name="Jiao W.-B."/>
            <person name="Krause K."/>
            <person name="Campoy J.A."/>
            <person name="Goel M."/>
            <person name="Folz-Donahue K."/>
            <person name="Kukat C."/>
            <person name="Huettel B."/>
            <person name="Schneeberger K."/>
        </authorList>
    </citation>
    <scope>NUCLEOTIDE SEQUENCE [LARGE SCALE GENOMIC DNA]</scope>
    <source>
        <strain evidence="2">SolTubOtavaFocal</strain>
        <tissue evidence="2">Leaves</tissue>
    </source>
</reference>
<dbReference type="Pfam" id="PF17921">
    <property type="entry name" value="Integrase_H2C2"/>
    <property type="match status" value="1"/>
</dbReference>
<feature type="domain" description="Integrase zinc-binding" evidence="1">
    <location>
        <begin position="376"/>
        <end position="431"/>
    </location>
</feature>
<protein>
    <recommendedName>
        <fullName evidence="1">Integrase zinc-binding domain-containing protein</fullName>
    </recommendedName>
</protein>
<dbReference type="PANTHER" id="PTHR37984:SF5">
    <property type="entry name" value="PROTEIN NYNRIN-LIKE"/>
    <property type="match status" value="1"/>
</dbReference>
<evidence type="ECO:0000313" key="3">
    <source>
        <dbReference type="Proteomes" id="UP000826656"/>
    </source>
</evidence>
<gene>
    <name evidence="2" type="ORF">KY290_027572</name>
</gene>
<dbReference type="Gene3D" id="1.10.340.70">
    <property type="match status" value="1"/>
</dbReference>
<organism evidence="2 3">
    <name type="scientific">Solanum tuberosum</name>
    <name type="common">Potato</name>
    <dbReference type="NCBI Taxonomy" id="4113"/>
    <lineage>
        <taxon>Eukaryota</taxon>
        <taxon>Viridiplantae</taxon>
        <taxon>Streptophyta</taxon>
        <taxon>Embryophyta</taxon>
        <taxon>Tracheophyta</taxon>
        <taxon>Spermatophyta</taxon>
        <taxon>Magnoliopsida</taxon>
        <taxon>eudicotyledons</taxon>
        <taxon>Gunneridae</taxon>
        <taxon>Pentapetalae</taxon>
        <taxon>asterids</taxon>
        <taxon>lamiids</taxon>
        <taxon>Solanales</taxon>
        <taxon>Solanaceae</taxon>
        <taxon>Solanoideae</taxon>
        <taxon>Solaneae</taxon>
        <taxon>Solanum</taxon>
    </lineage>
</organism>
<comment type="caution">
    <text evidence="2">The sequence shown here is derived from an EMBL/GenBank/DDBJ whole genome shotgun (WGS) entry which is preliminary data.</text>
</comment>
<sequence length="471" mass="52829">MQQGSISFSPEIERYLRGIRHQGILGPLDGAYTSDSTFGSCGFMSVISSSHSSVRLYCIDHISVQLFHCFIALFSYRFRFSASRSRLDRFPIFSSATSVVLCPCLGGSSGRDKLGIKALGKLHFLDIRILLKNNQQVEGDKLREIAKFRQDQNSMTPGSKSQGSVSGNRTYLTCPKCGKNHPGKCLAGKEGYFGCGQSEHWVKNCLSAKNGQEGGGQRQNRLYALPAPQDQEDSPDVITGQKKLNLRQRRWLEFLKHYDMRVHYHLGKENVVADAFSRLSMSSVAHVEEERRELAKDVHRLARLGFCLMSISDGGVTVQNGAESSLVVEVKEKQDSDPILLELKSAVHNQRMEILSQGGDGVLRYQGILSVPDVGELRHHIVAEAHNSRYSIHPGATKMYCDLREDYWWNGIKRDIADFVAKCPNCQQVKVEHLKPGGMTQDIDIPTWKWEVINMDFITGLPGTRRQHDSI</sequence>
<accession>A0ABQ7UFE6</accession>
<dbReference type="Proteomes" id="UP000826656">
    <property type="component" value="Unassembled WGS sequence"/>
</dbReference>